<dbReference type="EMBL" id="JAENIG010000001">
    <property type="protein sequence ID" value="MBK1853564.1"/>
    <property type="molecule type" value="Genomic_DNA"/>
</dbReference>
<feature type="transmembrane region" description="Helical" evidence="5">
    <location>
        <begin position="153"/>
        <end position="174"/>
    </location>
</feature>
<feature type="domain" description="DUF6576" evidence="7">
    <location>
        <begin position="273"/>
        <end position="300"/>
    </location>
</feature>
<keyword evidence="3 5" id="KW-1133">Transmembrane helix</keyword>
<evidence type="ECO:0000259" key="7">
    <source>
        <dbReference type="Pfam" id="PF20216"/>
    </source>
</evidence>
<evidence type="ECO:0000313" key="8">
    <source>
        <dbReference type="EMBL" id="MBK1853564.1"/>
    </source>
</evidence>
<dbReference type="InterPro" id="IPR035952">
    <property type="entry name" value="Rhomboid-like_sf"/>
</dbReference>
<keyword evidence="8" id="KW-0378">Hydrolase</keyword>
<dbReference type="InterPro" id="IPR022764">
    <property type="entry name" value="Peptidase_S54_rhomboid_dom"/>
</dbReference>
<dbReference type="GO" id="GO:0006508">
    <property type="term" value="P:proteolysis"/>
    <property type="evidence" value="ECO:0007669"/>
    <property type="project" value="UniProtKB-KW"/>
</dbReference>
<keyword evidence="9" id="KW-1185">Reference proteome</keyword>
<evidence type="ECO:0000259" key="6">
    <source>
        <dbReference type="Pfam" id="PF01694"/>
    </source>
</evidence>
<evidence type="ECO:0000256" key="3">
    <source>
        <dbReference type="ARBA" id="ARBA00022989"/>
    </source>
</evidence>
<dbReference type="GO" id="GO:0016020">
    <property type="term" value="C:membrane"/>
    <property type="evidence" value="ECO:0007669"/>
    <property type="project" value="UniProtKB-SubCell"/>
</dbReference>
<comment type="caution">
    <text evidence="8">The sequence shown here is derived from an EMBL/GenBank/DDBJ whole genome shotgun (WGS) entry which is preliminary data.</text>
</comment>
<protein>
    <submittedName>
        <fullName evidence="8">Rhomboid family intramembrane serine protease</fullName>
    </submittedName>
</protein>
<name>A0AAE2S9W5_9BACT</name>
<dbReference type="InterPro" id="IPR046483">
    <property type="entry name" value="DUF6576"/>
</dbReference>
<reference evidence="8" key="1">
    <citation type="submission" date="2021-01" db="EMBL/GenBank/DDBJ databases">
        <title>Modified the classification status of verrucomicrobia.</title>
        <authorList>
            <person name="Feng X."/>
        </authorList>
    </citation>
    <scope>NUCLEOTIDE SEQUENCE</scope>
    <source>
        <strain evidence="8">5K15</strain>
    </source>
</reference>
<dbReference type="GO" id="GO:0004252">
    <property type="term" value="F:serine-type endopeptidase activity"/>
    <property type="evidence" value="ECO:0007669"/>
    <property type="project" value="InterPro"/>
</dbReference>
<evidence type="ECO:0000313" key="9">
    <source>
        <dbReference type="Proteomes" id="UP000634206"/>
    </source>
</evidence>
<dbReference type="Gene3D" id="1.20.1540.10">
    <property type="entry name" value="Rhomboid-like"/>
    <property type="match status" value="1"/>
</dbReference>
<feature type="transmembrane region" description="Helical" evidence="5">
    <location>
        <begin position="77"/>
        <end position="104"/>
    </location>
</feature>
<evidence type="ECO:0000256" key="1">
    <source>
        <dbReference type="ARBA" id="ARBA00004141"/>
    </source>
</evidence>
<dbReference type="Pfam" id="PF20216">
    <property type="entry name" value="DUF6576"/>
    <property type="match status" value="1"/>
</dbReference>
<feature type="transmembrane region" description="Helical" evidence="5">
    <location>
        <begin position="34"/>
        <end position="57"/>
    </location>
</feature>
<dbReference type="SUPFAM" id="SSF144091">
    <property type="entry name" value="Rhomboid-like"/>
    <property type="match status" value="1"/>
</dbReference>
<evidence type="ECO:0000256" key="5">
    <source>
        <dbReference type="SAM" id="Phobius"/>
    </source>
</evidence>
<gene>
    <name evidence="8" type="ORF">JIN83_01200</name>
</gene>
<dbReference type="Pfam" id="PF01694">
    <property type="entry name" value="Rhomboid"/>
    <property type="match status" value="1"/>
</dbReference>
<organism evidence="8 9">
    <name type="scientific">Oceaniferula flava</name>
    <dbReference type="NCBI Taxonomy" id="2800421"/>
    <lineage>
        <taxon>Bacteria</taxon>
        <taxon>Pseudomonadati</taxon>
        <taxon>Verrucomicrobiota</taxon>
        <taxon>Verrucomicrobiia</taxon>
        <taxon>Verrucomicrobiales</taxon>
        <taxon>Verrucomicrobiaceae</taxon>
        <taxon>Oceaniferula</taxon>
    </lineage>
</organism>
<accession>A0AAE2S9W5</accession>
<evidence type="ECO:0000256" key="2">
    <source>
        <dbReference type="ARBA" id="ARBA00022692"/>
    </source>
</evidence>
<keyword evidence="4 5" id="KW-0472">Membrane</keyword>
<dbReference type="PANTHER" id="PTHR43066:SF11">
    <property type="entry name" value="PEPTIDASE S54 RHOMBOID DOMAIN-CONTAINING PROTEIN"/>
    <property type="match status" value="1"/>
</dbReference>
<proteinExistence type="predicted"/>
<dbReference type="Proteomes" id="UP000634206">
    <property type="component" value="Unassembled WGS sequence"/>
</dbReference>
<sequence>MGIADRDYHQVPTGNRPGIPGAPSRLAGCPVVKWLLIINIAIYFLDILFFGGGRGQWGKLSEWGHFSVELGIKQFQIWRLITFQFLHADGMHLFGNMLGIFFFGHFAERWWGSAKFLIFYLASGVAGALLYVMLFYVGWFGTEFIPGTMIPSSYIPLVGASAGIFAVLVCVAFIAPNLRVLLFFVIPMSMRTFAIGALAFATLMILTNGNNAGGEAGHLGGAILGFILMKNPRILNFVDRWRSGRKSGRRVVDAKVVRERKIRPRVNINLGDSEIDRILDKVSREGIQSLTPEEKETLLKASHE</sequence>
<keyword evidence="2 5" id="KW-0812">Transmembrane</keyword>
<feature type="transmembrane region" description="Helical" evidence="5">
    <location>
        <begin position="181"/>
        <end position="206"/>
    </location>
</feature>
<evidence type="ECO:0000256" key="4">
    <source>
        <dbReference type="ARBA" id="ARBA00023136"/>
    </source>
</evidence>
<feature type="transmembrane region" description="Helical" evidence="5">
    <location>
        <begin position="116"/>
        <end position="141"/>
    </location>
</feature>
<feature type="domain" description="Peptidase S54 rhomboid" evidence="6">
    <location>
        <begin position="75"/>
        <end position="228"/>
    </location>
</feature>
<keyword evidence="8" id="KW-0645">Protease</keyword>
<comment type="subcellular location">
    <subcellularLocation>
        <location evidence="1">Membrane</location>
        <topology evidence="1">Multi-pass membrane protein</topology>
    </subcellularLocation>
</comment>
<dbReference type="AlphaFoldDB" id="A0AAE2S9W5"/>
<dbReference type="PANTHER" id="PTHR43066">
    <property type="entry name" value="RHOMBOID-RELATED PROTEIN"/>
    <property type="match status" value="1"/>
</dbReference>